<evidence type="ECO:0000256" key="4">
    <source>
        <dbReference type="SAM" id="MobiDB-lite"/>
    </source>
</evidence>
<evidence type="ECO:0000313" key="8">
    <source>
        <dbReference type="Proteomes" id="UP001188597"/>
    </source>
</evidence>
<proteinExistence type="predicted"/>
<dbReference type="PROSITE" id="PS51136">
    <property type="entry name" value="WAC"/>
    <property type="match status" value="1"/>
</dbReference>
<dbReference type="SMART" id="SM00571">
    <property type="entry name" value="DDT"/>
    <property type="match status" value="1"/>
</dbReference>
<dbReference type="Proteomes" id="UP001188597">
    <property type="component" value="Unassembled WGS sequence"/>
</dbReference>
<dbReference type="Pfam" id="PF15613">
    <property type="entry name" value="WSD"/>
    <property type="match status" value="1"/>
</dbReference>
<evidence type="ECO:0000256" key="2">
    <source>
        <dbReference type="ARBA" id="ARBA00023242"/>
    </source>
</evidence>
<protein>
    <recommendedName>
        <fullName evidence="9">DDT domain-containing protein</fullName>
    </recommendedName>
</protein>
<name>A0AA88WKX2_9ASTE</name>
<organism evidence="7 8">
    <name type="scientific">Escallonia herrerae</name>
    <dbReference type="NCBI Taxonomy" id="1293975"/>
    <lineage>
        <taxon>Eukaryota</taxon>
        <taxon>Viridiplantae</taxon>
        <taxon>Streptophyta</taxon>
        <taxon>Embryophyta</taxon>
        <taxon>Tracheophyta</taxon>
        <taxon>Spermatophyta</taxon>
        <taxon>Magnoliopsida</taxon>
        <taxon>eudicotyledons</taxon>
        <taxon>Gunneridae</taxon>
        <taxon>Pentapetalae</taxon>
        <taxon>asterids</taxon>
        <taxon>campanulids</taxon>
        <taxon>Escalloniales</taxon>
        <taxon>Escalloniaceae</taxon>
        <taxon>Escallonia</taxon>
    </lineage>
</organism>
<evidence type="ECO:0000256" key="1">
    <source>
        <dbReference type="ARBA" id="ARBA00004123"/>
    </source>
</evidence>
<evidence type="ECO:0000259" key="5">
    <source>
        <dbReference type="PROSITE" id="PS50827"/>
    </source>
</evidence>
<keyword evidence="2 3" id="KW-0539">Nucleus</keyword>
<feature type="domain" description="WAC" evidence="6">
    <location>
        <begin position="22"/>
        <end position="159"/>
    </location>
</feature>
<dbReference type="InterPro" id="IPR018501">
    <property type="entry name" value="DDT_dom"/>
</dbReference>
<dbReference type="Pfam" id="PF02791">
    <property type="entry name" value="DDT"/>
    <property type="match status" value="1"/>
</dbReference>
<reference evidence="7" key="1">
    <citation type="submission" date="2022-12" db="EMBL/GenBank/DDBJ databases">
        <title>Draft genome assemblies for two species of Escallonia (Escalloniales).</title>
        <authorList>
            <person name="Chanderbali A."/>
            <person name="Dervinis C."/>
            <person name="Anghel I."/>
            <person name="Soltis D."/>
            <person name="Soltis P."/>
            <person name="Zapata F."/>
        </authorList>
    </citation>
    <scope>NUCLEOTIDE SEQUENCE</scope>
    <source>
        <strain evidence="7">UCBG64.0493</strain>
        <tissue evidence="7">Leaf</tissue>
    </source>
</reference>
<keyword evidence="8" id="KW-1185">Reference proteome</keyword>
<dbReference type="InterPro" id="IPR028941">
    <property type="entry name" value="WHIM2_dom"/>
</dbReference>
<sequence length="755" mass="87375">MPLYKRKPFHLVETPKDLKPHEPVFQIRFTKEIFRAYGEYLNRINLYRQRVWTCKVSAKCNLTYEEALVSEKRAAEKVQQFPKELVVPVLRDVQFNCINTLSELKWGDMGSEPYLSYHSLQIPLPDAGLLTLKDLVNRIVTKLQEGFLEGVELQGRKNNRIYPCKIVKVLQGSDKARYQVDWLDKDKKITGHAVVSGEDLIKKKLPISRDVLRSFIRESTYRSVPWVLHDKLARKHGISTDPPEEMRGKISLQDGRVVCDRKRKKREEDRCNGVDSSKKCKRKKLEKDRSETFIAEKNAEKEEDKGKEEPIKYPIDDLLVQPGSDDPAFTQRPSPSREFNIPMDCVGDLLMVWNFCSSFGRLLQLLPFSLEDFENALCHKDSNVILIVESHSTLLRLLMKDNGDYAMAIEKKKRKPKMTIITWIDFLCDFLEMVGVAELSTCITTIRRGHYGLLDVRAKLGIFRELIGRALSTDLVREKLDEDIEETQLLAATRRGEALEEGRRMREDKERLKAESSGKEVKEDSNLDSVFSNSNEVANGSNRPNGDVVQKWNGKVLPSRAKHTSRNSGRMQMDPLPKKNAKKHKVEAKATVGGIEEGAHDSINDRKGAMDKRSKEQRKEFLEREMEKRCIRTNSLGKDRNYNRRDARIFVESCDSTQWGYYRSLMAFFLQLESFMGSLNQKGEREKALRKQLEKRYSKIWSVLNFSELQKRSKEEANRTSVEEAMVRRSTRVRAPPRDSPALAFLKYINKWKGE</sequence>
<dbReference type="InterPro" id="IPR013136">
    <property type="entry name" value="WSTF_Acf1_Cbp146"/>
</dbReference>
<dbReference type="InterPro" id="IPR053271">
    <property type="entry name" value="DDT_domain"/>
</dbReference>
<gene>
    <name evidence="7" type="ORF">RJ639_038947</name>
</gene>
<dbReference type="PANTHER" id="PTHR15546">
    <property type="entry name" value="BROMODOMAIN ADJACENT TO ZINC FINGER DOMAIN, 2A"/>
    <property type="match status" value="1"/>
</dbReference>
<comment type="caution">
    <text evidence="7">The sequence shown here is derived from an EMBL/GenBank/DDBJ whole genome shotgun (WGS) entry which is preliminary data.</text>
</comment>
<evidence type="ECO:0000259" key="6">
    <source>
        <dbReference type="PROSITE" id="PS51136"/>
    </source>
</evidence>
<dbReference type="GO" id="GO:0000785">
    <property type="term" value="C:chromatin"/>
    <property type="evidence" value="ECO:0007669"/>
    <property type="project" value="UniProtKB-ARBA"/>
</dbReference>
<accession>A0AA88WKX2</accession>
<dbReference type="PANTHER" id="PTHR15546:SF2">
    <property type="entry name" value="DDT DOMAIN-CONTAINING PROTEIN DDB_G0282237"/>
    <property type="match status" value="1"/>
</dbReference>
<dbReference type="EMBL" id="JAVXUP010000370">
    <property type="protein sequence ID" value="KAK3029666.1"/>
    <property type="molecule type" value="Genomic_DNA"/>
</dbReference>
<evidence type="ECO:0000313" key="7">
    <source>
        <dbReference type="EMBL" id="KAK3029666.1"/>
    </source>
</evidence>
<comment type="subcellular location">
    <subcellularLocation>
        <location evidence="1 3">Nucleus</location>
    </subcellularLocation>
</comment>
<feature type="region of interest" description="Disordered" evidence="4">
    <location>
        <begin position="558"/>
        <end position="583"/>
    </location>
</feature>
<evidence type="ECO:0008006" key="9">
    <source>
        <dbReference type="Google" id="ProtNLM"/>
    </source>
</evidence>
<feature type="region of interest" description="Disordered" evidence="4">
    <location>
        <begin position="495"/>
        <end position="526"/>
    </location>
</feature>
<dbReference type="Pfam" id="PF10537">
    <property type="entry name" value="WAC_Acf1_DNA_bd"/>
    <property type="match status" value="1"/>
</dbReference>
<evidence type="ECO:0000256" key="3">
    <source>
        <dbReference type="PROSITE-ProRule" id="PRU00475"/>
    </source>
</evidence>
<feature type="compositionally biased region" description="Basic and acidic residues" evidence="4">
    <location>
        <begin position="495"/>
        <end position="525"/>
    </location>
</feature>
<dbReference type="AlphaFoldDB" id="A0AA88WKX2"/>
<feature type="domain" description="DDT" evidence="5">
    <location>
        <begin position="343"/>
        <end position="404"/>
    </location>
</feature>
<dbReference type="GO" id="GO:0005634">
    <property type="term" value="C:nucleus"/>
    <property type="evidence" value="ECO:0007669"/>
    <property type="project" value="UniProtKB-SubCell"/>
</dbReference>
<dbReference type="PROSITE" id="PS50827">
    <property type="entry name" value="DDT"/>
    <property type="match status" value="1"/>
</dbReference>